<reference evidence="6 7" key="1">
    <citation type="submission" date="2017-04" db="EMBL/GenBank/DDBJ databases">
        <authorList>
            <person name="Afonso C.L."/>
            <person name="Miller P.J."/>
            <person name="Scott M.A."/>
            <person name="Spackman E."/>
            <person name="Goraichik I."/>
            <person name="Dimitrov K.M."/>
            <person name="Suarez D.L."/>
            <person name="Swayne D.E."/>
        </authorList>
    </citation>
    <scope>NUCLEOTIDE SEQUENCE [LARGE SCALE GENOMIC DNA]</scope>
    <source>
        <strain evidence="6 7">DSM 12816</strain>
    </source>
</reference>
<dbReference type="PANTHER" id="PTHR43122:SF1">
    <property type="entry name" value="IRON-SULFUR-BINDING PROTEIN"/>
    <property type="match status" value="1"/>
</dbReference>
<dbReference type="AlphaFoldDB" id="A0A1W2CUJ7"/>
<keyword evidence="1" id="KW-0479">Metal-binding</keyword>
<dbReference type="OrthoDB" id="9813995at2"/>
<gene>
    <name evidence="6" type="ORF">SAMN02745168_0245</name>
</gene>
<organism evidence="6 7">
    <name type="scientific">Papillibacter cinnamivorans DSM 12816</name>
    <dbReference type="NCBI Taxonomy" id="1122930"/>
    <lineage>
        <taxon>Bacteria</taxon>
        <taxon>Bacillati</taxon>
        <taxon>Bacillota</taxon>
        <taxon>Clostridia</taxon>
        <taxon>Eubacteriales</taxon>
        <taxon>Oscillospiraceae</taxon>
        <taxon>Papillibacter</taxon>
    </lineage>
</organism>
<sequence length="267" mass="29024">MRRKVTAMYFSPTGTTEKVTREISRVLAGSDAYDNRSFTKPGERKTPAVFGKDDLAVVGVPVYSGRIPALLPPYLETLEGNGALAVAVVVYGNRAYEDALLELADILEARGFRVVAAGAFIGEHTFTSLVAAGRPDEKDLEEASRFARLVKEKLDGGDLKAPQIPGSRPYKPIKPMKTPQGELIDTLTLAPKLKDTCIKCMLCFKVCPTGCIDDKDPAALSGKCILCSACVKVCPVGAKYYDSPMIFAIAESLEKHCSARREPEWFI</sequence>
<dbReference type="InterPro" id="IPR029039">
    <property type="entry name" value="Flavoprotein-like_sf"/>
</dbReference>
<evidence type="ECO:0000313" key="6">
    <source>
        <dbReference type="EMBL" id="SMC88909.1"/>
    </source>
</evidence>
<keyword evidence="2" id="KW-0408">Iron</keyword>
<dbReference type="PANTHER" id="PTHR43122">
    <property type="entry name" value="FERREDOXIN SUBUNIT OF PYRUVATE:FLAVODOXIN OXIDOREDUCTASE-RELATED"/>
    <property type="match status" value="1"/>
</dbReference>
<dbReference type="GO" id="GO:0010181">
    <property type="term" value="F:FMN binding"/>
    <property type="evidence" value="ECO:0007669"/>
    <property type="project" value="InterPro"/>
</dbReference>
<dbReference type="PROSITE" id="PS50902">
    <property type="entry name" value="FLAVODOXIN_LIKE"/>
    <property type="match status" value="1"/>
</dbReference>
<evidence type="ECO:0000256" key="3">
    <source>
        <dbReference type="ARBA" id="ARBA00023014"/>
    </source>
</evidence>
<dbReference type="Gene3D" id="3.30.70.20">
    <property type="match status" value="1"/>
</dbReference>
<dbReference type="InterPro" id="IPR047964">
    <property type="entry name" value="EFR1-like"/>
</dbReference>
<evidence type="ECO:0000259" key="5">
    <source>
        <dbReference type="PROSITE" id="PS51379"/>
    </source>
</evidence>
<accession>A0A1W2CUJ7</accession>
<dbReference type="RefSeq" id="WP_159448150.1">
    <property type="nucleotide sequence ID" value="NZ_FWXW01000013.1"/>
</dbReference>
<dbReference type="SUPFAM" id="SSF52218">
    <property type="entry name" value="Flavoproteins"/>
    <property type="match status" value="1"/>
</dbReference>
<dbReference type="PROSITE" id="PS00198">
    <property type="entry name" value="4FE4S_FER_1"/>
    <property type="match status" value="1"/>
</dbReference>
<keyword evidence="7" id="KW-1185">Reference proteome</keyword>
<dbReference type="Proteomes" id="UP000192790">
    <property type="component" value="Unassembled WGS sequence"/>
</dbReference>
<dbReference type="STRING" id="1122930.SAMN02745168_0245"/>
<dbReference type="GO" id="GO:0046872">
    <property type="term" value="F:metal ion binding"/>
    <property type="evidence" value="ECO:0007669"/>
    <property type="project" value="UniProtKB-KW"/>
</dbReference>
<evidence type="ECO:0000256" key="2">
    <source>
        <dbReference type="ARBA" id="ARBA00023004"/>
    </source>
</evidence>
<name>A0A1W2CUJ7_9FIRM</name>
<keyword evidence="3" id="KW-0411">Iron-sulfur</keyword>
<evidence type="ECO:0000313" key="7">
    <source>
        <dbReference type="Proteomes" id="UP000192790"/>
    </source>
</evidence>
<dbReference type="Pfam" id="PF00037">
    <property type="entry name" value="Fer4"/>
    <property type="match status" value="2"/>
</dbReference>
<dbReference type="InterPro" id="IPR008254">
    <property type="entry name" value="Flavodoxin/NO_synth"/>
</dbReference>
<proteinExistence type="predicted"/>
<dbReference type="GO" id="GO:0051536">
    <property type="term" value="F:iron-sulfur cluster binding"/>
    <property type="evidence" value="ECO:0007669"/>
    <property type="project" value="UniProtKB-KW"/>
</dbReference>
<feature type="domain" description="Flavodoxin-like" evidence="4">
    <location>
        <begin position="5"/>
        <end position="151"/>
    </location>
</feature>
<feature type="domain" description="4Fe-4S ferredoxin-type" evidence="5">
    <location>
        <begin position="189"/>
        <end position="213"/>
    </location>
</feature>
<dbReference type="InterPro" id="IPR017900">
    <property type="entry name" value="4Fe4S_Fe_S_CS"/>
</dbReference>
<dbReference type="SUPFAM" id="SSF54862">
    <property type="entry name" value="4Fe-4S ferredoxins"/>
    <property type="match status" value="1"/>
</dbReference>
<feature type="domain" description="4Fe-4S ferredoxin-type" evidence="5">
    <location>
        <begin position="215"/>
        <end position="244"/>
    </location>
</feature>
<evidence type="ECO:0000256" key="1">
    <source>
        <dbReference type="ARBA" id="ARBA00022723"/>
    </source>
</evidence>
<dbReference type="InterPro" id="IPR017896">
    <property type="entry name" value="4Fe4S_Fe-S-bd"/>
</dbReference>
<dbReference type="NCBIfam" id="NF038196">
    <property type="entry name" value="ferrodoxin_EFR1"/>
    <property type="match status" value="1"/>
</dbReference>
<evidence type="ECO:0000259" key="4">
    <source>
        <dbReference type="PROSITE" id="PS50902"/>
    </source>
</evidence>
<dbReference type="GO" id="GO:0016651">
    <property type="term" value="F:oxidoreductase activity, acting on NAD(P)H"/>
    <property type="evidence" value="ECO:0007669"/>
    <property type="project" value="UniProtKB-ARBA"/>
</dbReference>
<dbReference type="Gene3D" id="3.40.50.360">
    <property type="match status" value="1"/>
</dbReference>
<dbReference type="EMBL" id="FWXW01000013">
    <property type="protein sequence ID" value="SMC88909.1"/>
    <property type="molecule type" value="Genomic_DNA"/>
</dbReference>
<protein>
    <submittedName>
        <fullName evidence="6">4Fe-4S dicluster domain-containing protein</fullName>
    </submittedName>
</protein>
<dbReference type="PROSITE" id="PS51379">
    <property type="entry name" value="4FE4S_FER_2"/>
    <property type="match status" value="2"/>
</dbReference>